<reference evidence="2" key="1">
    <citation type="journal article" date="2022" name="bioRxiv">
        <title>Sequencing and chromosome-scale assembly of the giantPleurodeles waltlgenome.</title>
        <authorList>
            <person name="Brown T."/>
            <person name="Elewa A."/>
            <person name="Iarovenko S."/>
            <person name="Subramanian E."/>
            <person name="Araus A.J."/>
            <person name="Petzold A."/>
            <person name="Susuki M."/>
            <person name="Suzuki K.-i.T."/>
            <person name="Hayashi T."/>
            <person name="Toyoda A."/>
            <person name="Oliveira C."/>
            <person name="Osipova E."/>
            <person name="Leigh N.D."/>
            <person name="Simon A."/>
            <person name="Yun M.H."/>
        </authorList>
    </citation>
    <scope>NUCLEOTIDE SEQUENCE</scope>
    <source>
        <strain evidence="2">20211129_DDA</strain>
        <tissue evidence="2">Liver</tissue>
    </source>
</reference>
<accession>A0AAV7QZL4</accession>
<comment type="caution">
    <text evidence="2">The sequence shown here is derived from an EMBL/GenBank/DDBJ whole genome shotgun (WGS) entry which is preliminary data.</text>
</comment>
<sequence length="176" mass="19425">MVRAQGHSHPGAGKISGEMGAFEHVPIIKQFATLLLSLQTLRAYKLEIPTSMNRASDKRHLRTQLRGASLSSPKAPGDVARDSDFSDKSRVLRPLTTPRTPSQGSLDRAVFPCWQPSCRKLLSDRASCGICFVPVFEHIRLVLHHLVYLPLLGVAEDIAEKLNGCLEEPVFLFVKG</sequence>
<gene>
    <name evidence="2" type="ORF">NDU88_012254</name>
</gene>
<evidence type="ECO:0000313" key="2">
    <source>
        <dbReference type="EMBL" id="KAJ1145971.1"/>
    </source>
</evidence>
<name>A0AAV7QZL4_PLEWA</name>
<organism evidence="2 3">
    <name type="scientific">Pleurodeles waltl</name>
    <name type="common">Iberian ribbed newt</name>
    <dbReference type="NCBI Taxonomy" id="8319"/>
    <lineage>
        <taxon>Eukaryota</taxon>
        <taxon>Metazoa</taxon>
        <taxon>Chordata</taxon>
        <taxon>Craniata</taxon>
        <taxon>Vertebrata</taxon>
        <taxon>Euteleostomi</taxon>
        <taxon>Amphibia</taxon>
        <taxon>Batrachia</taxon>
        <taxon>Caudata</taxon>
        <taxon>Salamandroidea</taxon>
        <taxon>Salamandridae</taxon>
        <taxon>Pleurodelinae</taxon>
        <taxon>Pleurodeles</taxon>
    </lineage>
</organism>
<protein>
    <submittedName>
        <fullName evidence="2">Uncharacterized protein</fullName>
    </submittedName>
</protein>
<evidence type="ECO:0000313" key="3">
    <source>
        <dbReference type="Proteomes" id="UP001066276"/>
    </source>
</evidence>
<dbReference type="AlphaFoldDB" id="A0AAV7QZL4"/>
<proteinExistence type="predicted"/>
<keyword evidence="3" id="KW-1185">Reference proteome</keyword>
<feature type="region of interest" description="Disordered" evidence="1">
    <location>
        <begin position="55"/>
        <end position="85"/>
    </location>
</feature>
<dbReference type="Proteomes" id="UP001066276">
    <property type="component" value="Chromosome 6"/>
</dbReference>
<dbReference type="EMBL" id="JANPWB010000010">
    <property type="protein sequence ID" value="KAJ1145971.1"/>
    <property type="molecule type" value="Genomic_DNA"/>
</dbReference>
<evidence type="ECO:0000256" key="1">
    <source>
        <dbReference type="SAM" id="MobiDB-lite"/>
    </source>
</evidence>